<gene>
    <name evidence="3" type="ORF">PV327_001314</name>
</gene>
<keyword evidence="2" id="KW-0812">Transmembrane</keyword>
<organism evidence="3 4">
    <name type="scientific">Microctonus hyperodae</name>
    <name type="common">Parasitoid wasp</name>
    <dbReference type="NCBI Taxonomy" id="165561"/>
    <lineage>
        <taxon>Eukaryota</taxon>
        <taxon>Metazoa</taxon>
        <taxon>Ecdysozoa</taxon>
        <taxon>Arthropoda</taxon>
        <taxon>Hexapoda</taxon>
        <taxon>Insecta</taxon>
        <taxon>Pterygota</taxon>
        <taxon>Neoptera</taxon>
        <taxon>Endopterygota</taxon>
        <taxon>Hymenoptera</taxon>
        <taxon>Apocrita</taxon>
        <taxon>Ichneumonoidea</taxon>
        <taxon>Braconidae</taxon>
        <taxon>Euphorinae</taxon>
        <taxon>Microctonus</taxon>
    </lineage>
</organism>
<accession>A0AA39G7Y6</accession>
<keyword evidence="4" id="KW-1185">Reference proteome</keyword>
<evidence type="ECO:0000313" key="3">
    <source>
        <dbReference type="EMBL" id="KAK0183255.1"/>
    </source>
</evidence>
<evidence type="ECO:0000256" key="1">
    <source>
        <dbReference type="SAM" id="MobiDB-lite"/>
    </source>
</evidence>
<reference evidence="3" key="1">
    <citation type="journal article" date="2023" name="bioRxiv">
        <title>Scaffold-level genome assemblies of two parasitoid biocontrol wasps reveal the parthenogenesis mechanism and an associated novel virus.</title>
        <authorList>
            <person name="Inwood S."/>
            <person name="Skelly J."/>
            <person name="Guhlin J."/>
            <person name="Harrop T."/>
            <person name="Goldson S."/>
            <person name="Dearden P."/>
        </authorList>
    </citation>
    <scope>NUCLEOTIDE SEQUENCE</scope>
    <source>
        <strain evidence="3">Lincoln</strain>
        <tissue evidence="3">Whole body</tissue>
    </source>
</reference>
<feature type="region of interest" description="Disordered" evidence="1">
    <location>
        <begin position="56"/>
        <end position="76"/>
    </location>
</feature>
<keyword evidence="2" id="KW-0472">Membrane</keyword>
<sequence length="103" mass="11895">MRLLEKIANNIFISILITLFPFVLVIMKLLLTVLFLLIVSITAAPWLEQLFTGYNKPRRANNKNHRKQNRDKDDGQSWKEICRLMNPSGHAFPGRGPYAACPW</sequence>
<dbReference type="AlphaFoldDB" id="A0AA39G7Y6"/>
<comment type="caution">
    <text evidence="3">The sequence shown here is derived from an EMBL/GenBank/DDBJ whole genome shotgun (WGS) entry which is preliminary data.</text>
</comment>
<feature type="compositionally biased region" description="Basic residues" evidence="1">
    <location>
        <begin position="56"/>
        <end position="69"/>
    </location>
</feature>
<keyword evidence="2" id="KW-1133">Transmembrane helix</keyword>
<name>A0AA39G7Y6_MICHY</name>
<evidence type="ECO:0000313" key="4">
    <source>
        <dbReference type="Proteomes" id="UP001168972"/>
    </source>
</evidence>
<dbReference type="Proteomes" id="UP001168972">
    <property type="component" value="Unassembled WGS sequence"/>
</dbReference>
<feature type="transmembrane region" description="Helical" evidence="2">
    <location>
        <begin position="7"/>
        <end position="27"/>
    </location>
</feature>
<proteinExistence type="predicted"/>
<dbReference type="EMBL" id="JAQQBR010000001">
    <property type="protein sequence ID" value="KAK0183255.1"/>
    <property type="molecule type" value="Genomic_DNA"/>
</dbReference>
<feature type="transmembrane region" description="Helical" evidence="2">
    <location>
        <begin position="33"/>
        <end position="54"/>
    </location>
</feature>
<protein>
    <submittedName>
        <fullName evidence="3">Uncharacterized protein</fullName>
    </submittedName>
</protein>
<evidence type="ECO:0000256" key="2">
    <source>
        <dbReference type="SAM" id="Phobius"/>
    </source>
</evidence>
<reference evidence="3" key="2">
    <citation type="submission" date="2023-03" db="EMBL/GenBank/DDBJ databases">
        <authorList>
            <person name="Inwood S.N."/>
            <person name="Skelly J.G."/>
            <person name="Guhlin J."/>
            <person name="Harrop T.W.R."/>
            <person name="Goldson S.G."/>
            <person name="Dearden P.K."/>
        </authorList>
    </citation>
    <scope>NUCLEOTIDE SEQUENCE</scope>
    <source>
        <strain evidence="3">Lincoln</strain>
        <tissue evidence="3">Whole body</tissue>
    </source>
</reference>